<feature type="compositionally biased region" description="Polar residues" evidence="1">
    <location>
        <begin position="40"/>
        <end position="52"/>
    </location>
</feature>
<proteinExistence type="predicted"/>
<evidence type="ECO:0000256" key="1">
    <source>
        <dbReference type="SAM" id="MobiDB-lite"/>
    </source>
</evidence>
<feature type="compositionally biased region" description="Basic residues" evidence="1">
    <location>
        <begin position="64"/>
        <end position="74"/>
    </location>
</feature>
<dbReference type="EMBL" id="LAZR01066495">
    <property type="protein sequence ID" value="KKK53460.1"/>
    <property type="molecule type" value="Genomic_DNA"/>
</dbReference>
<comment type="caution">
    <text evidence="2">The sequence shown here is derived from an EMBL/GenBank/DDBJ whole genome shotgun (WGS) entry which is preliminary data.</text>
</comment>
<evidence type="ECO:0000313" key="2">
    <source>
        <dbReference type="EMBL" id="KKK53460.1"/>
    </source>
</evidence>
<accession>A0A0F8WYE8</accession>
<organism evidence="2">
    <name type="scientific">marine sediment metagenome</name>
    <dbReference type="NCBI Taxonomy" id="412755"/>
    <lineage>
        <taxon>unclassified sequences</taxon>
        <taxon>metagenomes</taxon>
        <taxon>ecological metagenomes</taxon>
    </lineage>
</organism>
<sequence>MMVAAGDDLPVGRWFVQSIPVLKSWSPEWKMAINAEEETPPQTALEQTTDTLSPAPDDRGQHEHCHRHSTRTRATRSGPFPP</sequence>
<reference evidence="2" key="1">
    <citation type="journal article" date="2015" name="Nature">
        <title>Complex archaea that bridge the gap between prokaryotes and eukaryotes.</title>
        <authorList>
            <person name="Spang A."/>
            <person name="Saw J.H."/>
            <person name="Jorgensen S.L."/>
            <person name="Zaremba-Niedzwiedzka K."/>
            <person name="Martijn J."/>
            <person name="Lind A.E."/>
            <person name="van Eijk R."/>
            <person name="Schleper C."/>
            <person name="Guy L."/>
            <person name="Ettema T.J."/>
        </authorList>
    </citation>
    <scope>NUCLEOTIDE SEQUENCE</scope>
</reference>
<feature type="non-terminal residue" evidence="2">
    <location>
        <position position="82"/>
    </location>
</feature>
<dbReference type="AlphaFoldDB" id="A0A0F8WYE8"/>
<protein>
    <submittedName>
        <fullName evidence="2">Uncharacterized protein</fullName>
    </submittedName>
</protein>
<feature type="region of interest" description="Disordered" evidence="1">
    <location>
        <begin position="36"/>
        <end position="82"/>
    </location>
</feature>
<gene>
    <name evidence="2" type="ORF">LCGC14_3094590</name>
</gene>
<name>A0A0F8WYE8_9ZZZZ</name>